<sequence length="333" mass="38322">MSREFLDEYFSAEYIRSSHAVRKPARQFGPKAIAFIRQCIAKRYGKNRERIPADGPQSVDECLNQFLADRGPSMMKKMDKLNMNTDPKVNEDAAFRSYVRACVNGWFQNINKATEYAKTQGAIRKHLERDHRFTYAFGADGKGISVENIEKPTKHKPKSEARRWGVVGGEKDPSEVPLLELKMLSFDYPIDIDPKVYFDTSRQRKPNYGKNGQMSDMLYAILKAAHGTLDLNTLTNIVQYRLAEENSIFLLHDLLHDEEDSESPQIAASGLSVEDIVMEDPQQLSRNEQFLWLAEQINNNPRSKRTLIRQHQDIIDMLNTTHNLDALRREMAK</sequence>
<dbReference type="RefSeq" id="WP_152234784.1">
    <property type="nucleotide sequence ID" value="NZ_JBHSKZ010000026.1"/>
</dbReference>
<keyword evidence="2" id="KW-1185">Reference proteome</keyword>
<comment type="caution">
    <text evidence="1">The sequence shown here is derived from an EMBL/GenBank/DDBJ whole genome shotgun (WGS) entry which is preliminary data.</text>
</comment>
<organism evidence="1 2">
    <name type="scientific">Bifidobacterium leontopitheci</name>
    <dbReference type="NCBI Taxonomy" id="2650774"/>
    <lineage>
        <taxon>Bacteria</taxon>
        <taxon>Bacillati</taxon>
        <taxon>Actinomycetota</taxon>
        <taxon>Actinomycetes</taxon>
        <taxon>Bifidobacteriales</taxon>
        <taxon>Bifidobacteriaceae</taxon>
        <taxon>Bifidobacterium</taxon>
    </lineage>
</organism>
<reference evidence="1 2" key="1">
    <citation type="submission" date="2019-09" db="EMBL/GenBank/DDBJ databases">
        <title>Characterization of the phylogenetic diversity of two novel species belonging to the genus Bifidobacterium: Bifidobacterium cebidarum sp. nov. and Bifidobacterium leontopitheci sp. nov.</title>
        <authorList>
            <person name="Lugli G.A."/>
            <person name="Duranti S."/>
            <person name="Milani C."/>
            <person name="Turroni F."/>
            <person name="Ventura M."/>
        </authorList>
    </citation>
    <scope>NUCLEOTIDE SEQUENCE [LARGE SCALE GENOMIC DNA]</scope>
    <source>
        <strain evidence="1 2">LMG 31471</strain>
    </source>
</reference>
<proteinExistence type="predicted"/>
<protein>
    <submittedName>
        <fullName evidence="1">Uncharacterized protein</fullName>
    </submittedName>
</protein>
<dbReference type="EMBL" id="WBVT01000023">
    <property type="protein sequence ID" value="KAB7790038.1"/>
    <property type="molecule type" value="Genomic_DNA"/>
</dbReference>
<gene>
    <name evidence="1" type="ORF">F7D09_1456</name>
</gene>
<evidence type="ECO:0000313" key="2">
    <source>
        <dbReference type="Proteomes" id="UP000441772"/>
    </source>
</evidence>
<dbReference type="Proteomes" id="UP000441772">
    <property type="component" value="Unassembled WGS sequence"/>
</dbReference>
<evidence type="ECO:0000313" key="1">
    <source>
        <dbReference type="EMBL" id="KAB7790038.1"/>
    </source>
</evidence>
<dbReference type="AlphaFoldDB" id="A0A6I1GPM5"/>
<name>A0A6I1GPM5_9BIFI</name>
<accession>A0A6I1GPM5</accession>